<dbReference type="EMBL" id="PDCK01000043">
    <property type="protein sequence ID" value="PRQ33631.1"/>
    <property type="molecule type" value="Genomic_DNA"/>
</dbReference>
<dbReference type="InterPro" id="IPR051362">
    <property type="entry name" value="WD_repeat_creC_regulators"/>
</dbReference>
<organism evidence="5 6">
    <name type="scientific">Rosa chinensis</name>
    <name type="common">China rose</name>
    <dbReference type="NCBI Taxonomy" id="74649"/>
    <lineage>
        <taxon>Eukaryota</taxon>
        <taxon>Viridiplantae</taxon>
        <taxon>Streptophyta</taxon>
        <taxon>Embryophyta</taxon>
        <taxon>Tracheophyta</taxon>
        <taxon>Spermatophyta</taxon>
        <taxon>Magnoliopsida</taxon>
        <taxon>eudicotyledons</taxon>
        <taxon>Gunneridae</taxon>
        <taxon>Pentapetalae</taxon>
        <taxon>rosids</taxon>
        <taxon>fabids</taxon>
        <taxon>Rosales</taxon>
        <taxon>Rosaceae</taxon>
        <taxon>Rosoideae</taxon>
        <taxon>Rosoideae incertae sedis</taxon>
        <taxon>Rosa</taxon>
    </lineage>
</organism>
<dbReference type="OrthoDB" id="3367at2759"/>
<dbReference type="PROSITE" id="PS50082">
    <property type="entry name" value="WD_REPEATS_2"/>
    <property type="match status" value="2"/>
</dbReference>
<proteinExistence type="predicted"/>
<dbReference type="AlphaFoldDB" id="A0A2P6QHH6"/>
<keyword evidence="2" id="KW-0677">Repeat</keyword>
<dbReference type="PANTHER" id="PTHR14107:SF23">
    <property type="entry name" value="WD REPEAT-CONTAINING PROTEIN 20-LIKE"/>
    <property type="match status" value="1"/>
</dbReference>
<evidence type="ECO:0000313" key="5">
    <source>
        <dbReference type="EMBL" id="PRQ33631.1"/>
    </source>
</evidence>
<dbReference type="STRING" id="74649.A0A2P6QHH6"/>
<dbReference type="SUPFAM" id="SSF50978">
    <property type="entry name" value="WD40 repeat-like"/>
    <property type="match status" value="1"/>
</dbReference>
<feature type="region of interest" description="Disordered" evidence="4">
    <location>
        <begin position="538"/>
        <end position="617"/>
    </location>
</feature>
<feature type="repeat" description="WD" evidence="3">
    <location>
        <begin position="361"/>
        <end position="402"/>
    </location>
</feature>
<dbReference type="Gene3D" id="2.130.10.10">
    <property type="entry name" value="YVTN repeat-like/Quinoprotein amine dehydrogenase"/>
    <property type="match status" value="1"/>
</dbReference>
<reference evidence="5 6" key="1">
    <citation type="journal article" date="2018" name="Nat. Genet.">
        <title>The Rosa genome provides new insights in the design of modern roses.</title>
        <authorList>
            <person name="Bendahmane M."/>
        </authorList>
    </citation>
    <scope>NUCLEOTIDE SEQUENCE [LARGE SCALE GENOMIC DNA]</scope>
    <source>
        <strain evidence="6">cv. Old Blush</strain>
    </source>
</reference>
<evidence type="ECO:0000256" key="2">
    <source>
        <dbReference type="ARBA" id="ARBA00022737"/>
    </source>
</evidence>
<dbReference type="Pfam" id="PF00400">
    <property type="entry name" value="WD40"/>
    <property type="match status" value="2"/>
</dbReference>
<sequence>MYMNNGYSSASTKNGVNLTSSSAAAATTSGATTSSSGAQTQSLIKAYFKTPEGRYKLHSEKTRPANLLPYSYAKTISQVTLAQLKERPNQAAAGPVPGNIASGSVRHAAARLLGVGAGNGSKALSYLGGGSSKTSNGSSRSAHFGGLGSNGYGAHSSPTSSHGGKGSFLVFNVGDTIYICDLNSPDKDPIKALHFSNSNPVCHAFDSEAKDGHDLLIGLSSGDIYSASLRQQLQDSGKKLVGALHYNKECSVNTSRCTSIAWVPKGSGTFIAAHADGNLYEYEKGKDSTGDTSFPVIKDPAQFSVYHARSSKSNPISRWHICEGSINSIVYSPDGTYLATVGRDGYLRVFDYSKEQLIGGGKSYYGSLLCCTWSPDGKYVLTGGEDDLVTVWSMEDRKVVAWGEGHNSWVSGVAFDSHWSSPTSDGTEENLVYRFGSVGQDTKLLLWELSMDEIVVPLRRCSVGGSPTFSTGSQSSHWDSSYPVGTLQPAPSMRDVPKLSPLVAHCVHTEPLSSLAFTQEAILTASWEGHVKIWMRPGEPESKSINSEALPGASLRDQLPPTGKSYSESLRGYPLPESKSNNSQALLGASSKEQQPSTGKGGAFSYKDFSKSNRYLP</sequence>
<evidence type="ECO:0000256" key="4">
    <source>
        <dbReference type="SAM" id="MobiDB-lite"/>
    </source>
</evidence>
<dbReference type="InterPro" id="IPR036322">
    <property type="entry name" value="WD40_repeat_dom_sf"/>
</dbReference>
<dbReference type="InterPro" id="IPR001680">
    <property type="entry name" value="WD40_rpt"/>
</dbReference>
<keyword evidence="6" id="KW-1185">Reference proteome</keyword>
<dbReference type="SMART" id="SM00320">
    <property type="entry name" value="WD40"/>
    <property type="match status" value="5"/>
</dbReference>
<comment type="caution">
    <text evidence="5">The sequence shown here is derived from an EMBL/GenBank/DDBJ whole genome shotgun (WGS) entry which is preliminary data.</text>
</comment>
<dbReference type="InterPro" id="IPR015943">
    <property type="entry name" value="WD40/YVTN_repeat-like_dom_sf"/>
</dbReference>
<accession>A0A2P6QHH6</accession>
<dbReference type="PANTHER" id="PTHR14107">
    <property type="entry name" value="WD REPEAT PROTEIN"/>
    <property type="match status" value="1"/>
</dbReference>
<keyword evidence="1 3" id="KW-0853">WD repeat</keyword>
<gene>
    <name evidence="5" type="ORF">RchiOBHm_Chr5g0059721</name>
</gene>
<dbReference type="Gramene" id="PRQ33631">
    <property type="protein sequence ID" value="PRQ33631"/>
    <property type="gene ID" value="RchiOBHm_Chr5g0059721"/>
</dbReference>
<evidence type="ECO:0000313" key="6">
    <source>
        <dbReference type="Proteomes" id="UP000238479"/>
    </source>
</evidence>
<feature type="compositionally biased region" description="Polar residues" evidence="4">
    <location>
        <begin position="578"/>
        <end position="598"/>
    </location>
</feature>
<protein>
    <submittedName>
        <fullName evidence="5">Putative transcription factor WD40-like family</fullName>
    </submittedName>
</protein>
<evidence type="ECO:0000256" key="3">
    <source>
        <dbReference type="PROSITE-ProRule" id="PRU00221"/>
    </source>
</evidence>
<feature type="repeat" description="WD" evidence="3">
    <location>
        <begin position="323"/>
        <end position="360"/>
    </location>
</feature>
<dbReference type="Proteomes" id="UP000238479">
    <property type="component" value="Chromosome 5"/>
</dbReference>
<evidence type="ECO:0000256" key="1">
    <source>
        <dbReference type="ARBA" id="ARBA00022574"/>
    </source>
</evidence>
<name>A0A2P6QHH6_ROSCH</name>
<dbReference type="PROSITE" id="PS50294">
    <property type="entry name" value="WD_REPEATS_REGION"/>
    <property type="match status" value="1"/>
</dbReference>